<dbReference type="Proteomes" id="UP000299102">
    <property type="component" value="Unassembled WGS sequence"/>
</dbReference>
<sequence>MLILPTPRGPHNQHLSNPILNRLQSPHSSLTVVTTYYTTTSTPAPLRRARSKRTCELPKTRWSSPPMEIWNPRGVTNALPASPVVIEYILEGE</sequence>
<dbReference type="EMBL" id="BGZK01000116">
    <property type="protein sequence ID" value="GBP20287.1"/>
    <property type="molecule type" value="Genomic_DNA"/>
</dbReference>
<evidence type="ECO:0000313" key="1">
    <source>
        <dbReference type="EMBL" id="GBP20287.1"/>
    </source>
</evidence>
<protein>
    <submittedName>
        <fullName evidence="1">Uncharacterized protein</fullName>
    </submittedName>
</protein>
<evidence type="ECO:0000313" key="2">
    <source>
        <dbReference type="Proteomes" id="UP000299102"/>
    </source>
</evidence>
<dbReference type="AlphaFoldDB" id="A0A4C1U2B4"/>
<accession>A0A4C1U2B4</accession>
<gene>
    <name evidence="1" type="ORF">EVAR_82162_1</name>
</gene>
<keyword evidence="2" id="KW-1185">Reference proteome</keyword>
<name>A0A4C1U2B4_EUMVA</name>
<reference evidence="1 2" key="1">
    <citation type="journal article" date="2019" name="Commun. Biol.">
        <title>The bagworm genome reveals a unique fibroin gene that provides high tensile strength.</title>
        <authorList>
            <person name="Kono N."/>
            <person name="Nakamura H."/>
            <person name="Ohtoshi R."/>
            <person name="Tomita M."/>
            <person name="Numata K."/>
            <person name="Arakawa K."/>
        </authorList>
    </citation>
    <scope>NUCLEOTIDE SEQUENCE [LARGE SCALE GENOMIC DNA]</scope>
</reference>
<organism evidence="1 2">
    <name type="scientific">Eumeta variegata</name>
    <name type="common">Bagworm moth</name>
    <name type="synonym">Eumeta japonica</name>
    <dbReference type="NCBI Taxonomy" id="151549"/>
    <lineage>
        <taxon>Eukaryota</taxon>
        <taxon>Metazoa</taxon>
        <taxon>Ecdysozoa</taxon>
        <taxon>Arthropoda</taxon>
        <taxon>Hexapoda</taxon>
        <taxon>Insecta</taxon>
        <taxon>Pterygota</taxon>
        <taxon>Neoptera</taxon>
        <taxon>Endopterygota</taxon>
        <taxon>Lepidoptera</taxon>
        <taxon>Glossata</taxon>
        <taxon>Ditrysia</taxon>
        <taxon>Tineoidea</taxon>
        <taxon>Psychidae</taxon>
        <taxon>Oiketicinae</taxon>
        <taxon>Eumeta</taxon>
    </lineage>
</organism>
<proteinExistence type="predicted"/>
<comment type="caution">
    <text evidence="1">The sequence shown here is derived from an EMBL/GenBank/DDBJ whole genome shotgun (WGS) entry which is preliminary data.</text>
</comment>